<sequence>MKLTDMAMRSFRIVKVFQENTDKIISFDFSPNGEMVISSSSDDVIIMYDCQEGKPKRLLYSKKYVTGETVSSKDLKET</sequence>
<dbReference type="InterPro" id="IPR015943">
    <property type="entry name" value="WD40/YVTN_repeat-like_dom_sf"/>
</dbReference>
<evidence type="ECO:0000256" key="4">
    <source>
        <dbReference type="ARBA" id="ARBA00022737"/>
    </source>
</evidence>
<evidence type="ECO:0000256" key="5">
    <source>
        <dbReference type="ARBA" id="ARBA00023242"/>
    </source>
</evidence>
<proteinExistence type="inferred from homology"/>
<dbReference type="PROSITE" id="PS50082">
    <property type="entry name" value="WD_REPEATS_2"/>
    <property type="match status" value="1"/>
</dbReference>
<dbReference type="Ensembl" id="ENSVURT00010002901.1">
    <property type="protein sequence ID" value="ENSVURP00010002558.1"/>
    <property type="gene ID" value="ENSVURG00010002086.1"/>
</dbReference>
<dbReference type="InterPro" id="IPR037867">
    <property type="entry name" value="Swd2/WDR82"/>
</dbReference>
<name>A0A4X2JSG4_VOMUR</name>
<dbReference type="GO" id="GO:0048188">
    <property type="term" value="C:Set1C/COMPASS complex"/>
    <property type="evidence" value="ECO:0007669"/>
    <property type="project" value="TreeGrafter"/>
</dbReference>
<dbReference type="SUPFAM" id="SSF50978">
    <property type="entry name" value="WD40 repeat-like"/>
    <property type="match status" value="1"/>
</dbReference>
<feature type="repeat" description="WD" evidence="6">
    <location>
        <begin position="17"/>
        <end position="58"/>
    </location>
</feature>
<keyword evidence="8" id="KW-1185">Reference proteome</keyword>
<dbReference type="AlphaFoldDB" id="A0A4X2JSG4"/>
<dbReference type="PANTHER" id="PTHR19861">
    <property type="entry name" value="WD40 REPEAT PROTEIN SWD2"/>
    <property type="match status" value="1"/>
</dbReference>
<dbReference type="Proteomes" id="UP000314987">
    <property type="component" value="Unassembled WGS sequence"/>
</dbReference>
<keyword evidence="3 6" id="KW-0853">WD repeat</keyword>
<accession>A0A4X2JSG4</accession>
<reference evidence="7" key="2">
    <citation type="submission" date="2025-08" db="UniProtKB">
        <authorList>
            <consortium name="Ensembl"/>
        </authorList>
    </citation>
    <scope>IDENTIFICATION</scope>
</reference>
<dbReference type="GO" id="GO:0016070">
    <property type="term" value="P:RNA metabolic process"/>
    <property type="evidence" value="ECO:0007669"/>
    <property type="project" value="UniProtKB-ARBA"/>
</dbReference>
<dbReference type="GeneTree" id="ENSGT00940000171088"/>
<dbReference type="GO" id="GO:0003682">
    <property type="term" value="F:chromatin binding"/>
    <property type="evidence" value="ECO:0007669"/>
    <property type="project" value="TreeGrafter"/>
</dbReference>
<dbReference type="STRING" id="29139.ENSVURP00010002558"/>
<protein>
    <submittedName>
        <fullName evidence="7">Uncharacterized protein</fullName>
    </submittedName>
</protein>
<dbReference type="InterPro" id="IPR036322">
    <property type="entry name" value="WD40_repeat_dom_sf"/>
</dbReference>
<reference evidence="8" key="1">
    <citation type="submission" date="2018-12" db="EMBL/GenBank/DDBJ databases">
        <authorList>
            <person name="Yazar S."/>
        </authorList>
    </citation>
    <scope>NUCLEOTIDE SEQUENCE [LARGE SCALE GENOMIC DNA]</scope>
</reference>
<dbReference type="PANTHER" id="PTHR19861:SF0">
    <property type="entry name" value="WD REPEAT-CONTAINING PROTEIN 82"/>
    <property type="match status" value="1"/>
</dbReference>
<evidence type="ECO:0000313" key="7">
    <source>
        <dbReference type="Ensembl" id="ENSVURP00010002558.1"/>
    </source>
</evidence>
<dbReference type="Gene3D" id="2.130.10.10">
    <property type="entry name" value="YVTN repeat-like/Quinoprotein amine dehydrogenase"/>
    <property type="match status" value="1"/>
</dbReference>
<evidence type="ECO:0000256" key="1">
    <source>
        <dbReference type="ARBA" id="ARBA00004123"/>
    </source>
</evidence>
<keyword evidence="5" id="KW-0539">Nucleus</keyword>
<dbReference type="SMART" id="SM00320">
    <property type="entry name" value="WD40"/>
    <property type="match status" value="1"/>
</dbReference>
<evidence type="ECO:0000256" key="6">
    <source>
        <dbReference type="PROSITE-ProRule" id="PRU00221"/>
    </source>
</evidence>
<comment type="similarity">
    <text evidence="2">Belongs to the WD repeat SWD2 family.</text>
</comment>
<comment type="subcellular location">
    <subcellularLocation>
        <location evidence="1">Nucleus</location>
    </subcellularLocation>
</comment>
<keyword evidence="4" id="KW-0677">Repeat</keyword>
<dbReference type="InterPro" id="IPR001680">
    <property type="entry name" value="WD40_rpt"/>
</dbReference>
<evidence type="ECO:0000313" key="8">
    <source>
        <dbReference type="Proteomes" id="UP000314987"/>
    </source>
</evidence>
<organism evidence="7 8">
    <name type="scientific">Vombatus ursinus</name>
    <name type="common">Common wombat</name>
    <dbReference type="NCBI Taxonomy" id="29139"/>
    <lineage>
        <taxon>Eukaryota</taxon>
        <taxon>Metazoa</taxon>
        <taxon>Chordata</taxon>
        <taxon>Craniata</taxon>
        <taxon>Vertebrata</taxon>
        <taxon>Euteleostomi</taxon>
        <taxon>Mammalia</taxon>
        <taxon>Metatheria</taxon>
        <taxon>Diprotodontia</taxon>
        <taxon>Vombatidae</taxon>
        <taxon>Vombatus</taxon>
    </lineage>
</organism>
<evidence type="ECO:0000256" key="2">
    <source>
        <dbReference type="ARBA" id="ARBA00005616"/>
    </source>
</evidence>
<reference evidence="7" key="3">
    <citation type="submission" date="2025-09" db="UniProtKB">
        <authorList>
            <consortium name="Ensembl"/>
        </authorList>
    </citation>
    <scope>IDENTIFICATION</scope>
</reference>
<evidence type="ECO:0000256" key="3">
    <source>
        <dbReference type="ARBA" id="ARBA00022574"/>
    </source>
</evidence>
<dbReference type="OMA" id="SEKINCF"/>